<feature type="non-terminal residue" evidence="2">
    <location>
        <position position="1"/>
    </location>
</feature>
<feature type="region of interest" description="Disordered" evidence="1">
    <location>
        <begin position="34"/>
        <end position="56"/>
    </location>
</feature>
<dbReference type="AlphaFoldDB" id="A0A9D4M5P7"/>
<evidence type="ECO:0000313" key="3">
    <source>
        <dbReference type="Proteomes" id="UP000828390"/>
    </source>
</evidence>
<protein>
    <submittedName>
        <fullName evidence="2">Uncharacterized protein</fullName>
    </submittedName>
</protein>
<name>A0A9D4M5P7_DREPO</name>
<dbReference type="Proteomes" id="UP000828390">
    <property type="component" value="Unassembled WGS sequence"/>
</dbReference>
<reference evidence="2" key="1">
    <citation type="journal article" date="2019" name="bioRxiv">
        <title>The Genome of the Zebra Mussel, Dreissena polymorpha: A Resource for Invasive Species Research.</title>
        <authorList>
            <person name="McCartney M.A."/>
            <person name="Auch B."/>
            <person name="Kono T."/>
            <person name="Mallez S."/>
            <person name="Zhang Y."/>
            <person name="Obille A."/>
            <person name="Becker A."/>
            <person name="Abrahante J.E."/>
            <person name="Garbe J."/>
            <person name="Badalamenti J.P."/>
            <person name="Herman A."/>
            <person name="Mangelson H."/>
            <person name="Liachko I."/>
            <person name="Sullivan S."/>
            <person name="Sone E.D."/>
            <person name="Koren S."/>
            <person name="Silverstein K.A.T."/>
            <person name="Beckman K.B."/>
            <person name="Gohl D.M."/>
        </authorList>
    </citation>
    <scope>NUCLEOTIDE SEQUENCE</scope>
    <source>
        <strain evidence="2">Duluth1</strain>
        <tissue evidence="2">Whole animal</tissue>
    </source>
</reference>
<sequence length="105" mass="11603">MRLTPFNNSCCRQFLGLGWQLRRQDLLHLCLWPSGSSSSSNKNNKGLILTSSGPESGVPQLQHNQYVSIENTLPENLAECDCAIREGSPRNFQCLAMKSSTVTCS</sequence>
<gene>
    <name evidence="2" type="ORF">DPMN_033350</name>
</gene>
<reference evidence="2" key="2">
    <citation type="submission" date="2020-11" db="EMBL/GenBank/DDBJ databases">
        <authorList>
            <person name="McCartney M.A."/>
            <person name="Auch B."/>
            <person name="Kono T."/>
            <person name="Mallez S."/>
            <person name="Becker A."/>
            <person name="Gohl D.M."/>
            <person name="Silverstein K.A.T."/>
            <person name="Koren S."/>
            <person name="Bechman K.B."/>
            <person name="Herman A."/>
            <person name="Abrahante J.E."/>
            <person name="Garbe J."/>
        </authorList>
    </citation>
    <scope>NUCLEOTIDE SEQUENCE</scope>
    <source>
        <strain evidence="2">Duluth1</strain>
        <tissue evidence="2">Whole animal</tissue>
    </source>
</reference>
<proteinExistence type="predicted"/>
<accession>A0A9D4M5P7</accession>
<organism evidence="2 3">
    <name type="scientific">Dreissena polymorpha</name>
    <name type="common">Zebra mussel</name>
    <name type="synonym">Mytilus polymorpha</name>
    <dbReference type="NCBI Taxonomy" id="45954"/>
    <lineage>
        <taxon>Eukaryota</taxon>
        <taxon>Metazoa</taxon>
        <taxon>Spiralia</taxon>
        <taxon>Lophotrochozoa</taxon>
        <taxon>Mollusca</taxon>
        <taxon>Bivalvia</taxon>
        <taxon>Autobranchia</taxon>
        <taxon>Heteroconchia</taxon>
        <taxon>Euheterodonta</taxon>
        <taxon>Imparidentia</taxon>
        <taxon>Neoheterodontei</taxon>
        <taxon>Myida</taxon>
        <taxon>Dreissenoidea</taxon>
        <taxon>Dreissenidae</taxon>
        <taxon>Dreissena</taxon>
    </lineage>
</organism>
<keyword evidence="3" id="KW-1185">Reference proteome</keyword>
<feature type="compositionally biased region" description="Low complexity" evidence="1">
    <location>
        <begin position="34"/>
        <end position="46"/>
    </location>
</feature>
<evidence type="ECO:0000313" key="2">
    <source>
        <dbReference type="EMBL" id="KAH3870168.1"/>
    </source>
</evidence>
<dbReference type="EMBL" id="JAIWYP010000002">
    <property type="protein sequence ID" value="KAH3870168.1"/>
    <property type="molecule type" value="Genomic_DNA"/>
</dbReference>
<comment type="caution">
    <text evidence="2">The sequence shown here is derived from an EMBL/GenBank/DDBJ whole genome shotgun (WGS) entry which is preliminary data.</text>
</comment>
<evidence type="ECO:0000256" key="1">
    <source>
        <dbReference type="SAM" id="MobiDB-lite"/>
    </source>
</evidence>